<dbReference type="AlphaFoldDB" id="A0A0D0A618"/>
<evidence type="ECO:0000313" key="2">
    <source>
        <dbReference type="Proteomes" id="UP000054485"/>
    </source>
</evidence>
<keyword evidence="2" id="KW-1185">Reference proteome</keyword>
<sequence>MNSIKVELPVDIQAFSFTFETSTPGPVTVEIAIRKSLKRSRAEMLEATDGNDTDTQRPHIVSRWREEQRLEFLNTQFLLDEAIKANKANKLVDESVTEPESEPAQ</sequence>
<dbReference type="OrthoDB" id="2644208at2759"/>
<organism evidence="1 2">
    <name type="scientific">Suillus luteus UH-Slu-Lm8-n1</name>
    <dbReference type="NCBI Taxonomy" id="930992"/>
    <lineage>
        <taxon>Eukaryota</taxon>
        <taxon>Fungi</taxon>
        <taxon>Dikarya</taxon>
        <taxon>Basidiomycota</taxon>
        <taxon>Agaricomycotina</taxon>
        <taxon>Agaricomycetes</taxon>
        <taxon>Agaricomycetidae</taxon>
        <taxon>Boletales</taxon>
        <taxon>Suillineae</taxon>
        <taxon>Suillaceae</taxon>
        <taxon>Suillus</taxon>
    </lineage>
</organism>
<reference evidence="2" key="2">
    <citation type="submission" date="2015-01" db="EMBL/GenBank/DDBJ databases">
        <title>Evolutionary Origins and Diversification of the Mycorrhizal Mutualists.</title>
        <authorList>
            <consortium name="DOE Joint Genome Institute"/>
            <consortium name="Mycorrhizal Genomics Consortium"/>
            <person name="Kohler A."/>
            <person name="Kuo A."/>
            <person name="Nagy L.G."/>
            <person name="Floudas D."/>
            <person name="Copeland A."/>
            <person name="Barry K.W."/>
            <person name="Cichocki N."/>
            <person name="Veneault-Fourrey C."/>
            <person name="LaButti K."/>
            <person name="Lindquist E.A."/>
            <person name="Lipzen A."/>
            <person name="Lundell T."/>
            <person name="Morin E."/>
            <person name="Murat C."/>
            <person name="Riley R."/>
            <person name="Ohm R."/>
            <person name="Sun H."/>
            <person name="Tunlid A."/>
            <person name="Henrissat B."/>
            <person name="Grigoriev I.V."/>
            <person name="Hibbett D.S."/>
            <person name="Martin F."/>
        </authorList>
    </citation>
    <scope>NUCLEOTIDE SEQUENCE [LARGE SCALE GENOMIC DNA]</scope>
    <source>
        <strain evidence="2">UH-Slu-Lm8-n1</strain>
    </source>
</reference>
<dbReference type="Proteomes" id="UP000054485">
    <property type="component" value="Unassembled WGS sequence"/>
</dbReference>
<dbReference type="InParanoid" id="A0A0D0A618"/>
<evidence type="ECO:0000313" key="1">
    <source>
        <dbReference type="EMBL" id="KIK33674.1"/>
    </source>
</evidence>
<gene>
    <name evidence="1" type="ORF">CY34DRAFT_18224</name>
</gene>
<reference evidence="1 2" key="1">
    <citation type="submission" date="2014-04" db="EMBL/GenBank/DDBJ databases">
        <authorList>
            <consortium name="DOE Joint Genome Institute"/>
            <person name="Kuo A."/>
            <person name="Ruytinx J."/>
            <person name="Rineau F."/>
            <person name="Colpaert J."/>
            <person name="Kohler A."/>
            <person name="Nagy L.G."/>
            <person name="Floudas D."/>
            <person name="Copeland A."/>
            <person name="Barry K.W."/>
            <person name="Cichocki N."/>
            <person name="Veneault-Fourrey C."/>
            <person name="LaButti K."/>
            <person name="Lindquist E.A."/>
            <person name="Lipzen A."/>
            <person name="Lundell T."/>
            <person name="Morin E."/>
            <person name="Murat C."/>
            <person name="Sun H."/>
            <person name="Tunlid A."/>
            <person name="Henrissat B."/>
            <person name="Grigoriev I.V."/>
            <person name="Hibbett D.S."/>
            <person name="Martin F."/>
            <person name="Nordberg H.P."/>
            <person name="Cantor M.N."/>
            <person name="Hua S.X."/>
        </authorList>
    </citation>
    <scope>NUCLEOTIDE SEQUENCE [LARGE SCALE GENOMIC DNA]</scope>
    <source>
        <strain evidence="1 2">UH-Slu-Lm8-n1</strain>
    </source>
</reference>
<dbReference type="HOGENOM" id="CLU_2238399_0_0_1"/>
<proteinExistence type="predicted"/>
<accession>A0A0D0A618</accession>
<protein>
    <submittedName>
        <fullName evidence="1">Uncharacterized protein</fullName>
    </submittedName>
</protein>
<dbReference type="EMBL" id="KN835891">
    <property type="protein sequence ID" value="KIK33674.1"/>
    <property type="molecule type" value="Genomic_DNA"/>
</dbReference>
<name>A0A0D0A618_9AGAM</name>